<sequence>MAPEYMAKMLEGNPWDGEDTAQGSTASHRENEPIEEGKTLDPASESAEETQVDGDVDDSWEDELIEEVKGQSKIRDWSLL</sequence>
<feature type="compositionally biased region" description="Acidic residues" evidence="1">
    <location>
        <begin position="46"/>
        <end position="60"/>
    </location>
</feature>
<evidence type="ECO:0000256" key="1">
    <source>
        <dbReference type="SAM" id="MobiDB-lite"/>
    </source>
</evidence>
<feature type="region of interest" description="Disordered" evidence="1">
    <location>
        <begin position="1"/>
        <end position="60"/>
    </location>
</feature>
<organism evidence="2 3">
    <name type="scientific">Wolfiporia cocos (strain MD-104)</name>
    <name type="common">Brown rot fungus</name>
    <dbReference type="NCBI Taxonomy" id="742152"/>
    <lineage>
        <taxon>Eukaryota</taxon>
        <taxon>Fungi</taxon>
        <taxon>Dikarya</taxon>
        <taxon>Basidiomycota</taxon>
        <taxon>Agaricomycotina</taxon>
        <taxon>Agaricomycetes</taxon>
        <taxon>Polyporales</taxon>
        <taxon>Phaeolaceae</taxon>
        <taxon>Wolfiporia</taxon>
    </lineage>
</organism>
<keyword evidence="3" id="KW-1185">Reference proteome</keyword>
<evidence type="ECO:0000313" key="2">
    <source>
        <dbReference type="EMBL" id="PCH44001.1"/>
    </source>
</evidence>
<name>A0A2H3JQ25_WOLCO</name>
<evidence type="ECO:0000313" key="3">
    <source>
        <dbReference type="Proteomes" id="UP000218811"/>
    </source>
</evidence>
<gene>
    <name evidence="2" type="ORF">WOLCODRAFT_154045</name>
</gene>
<protein>
    <submittedName>
        <fullName evidence="2">Uncharacterized protein</fullName>
    </submittedName>
</protein>
<reference evidence="2 3" key="1">
    <citation type="journal article" date="2012" name="Science">
        <title>The Paleozoic origin of enzymatic lignin decomposition reconstructed from 31 fungal genomes.</title>
        <authorList>
            <person name="Floudas D."/>
            <person name="Binder M."/>
            <person name="Riley R."/>
            <person name="Barry K."/>
            <person name="Blanchette R.A."/>
            <person name="Henrissat B."/>
            <person name="Martinez A.T."/>
            <person name="Otillar R."/>
            <person name="Spatafora J.W."/>
            <person name="Yadav J.S."/>
            <person name="Aerts A."/>
            <person name="Benoit I."/>
            <person name="Boyd A."/>
            <person name="Carlson A."/>
            <person name="Copeland A."/>
            <person name="Coutinho P.M."/>
            <person name="de Vries R.P."/>
            <person name="Ferreira P."/>
            <person name="Findley K."/>
            <person name="Foster B."/>
            <person name="Gaskell J."/>
            <person name="Glotzer D."/>
            <person name="Gorecki P."/>
            <person name="Heitman J."/>
            <person name="Hesse C."/>
            <person name="Hori C."/>
            <person name="Igarashi K."/>
            <person name="Jurgens J.A."/>
            <person name="Kallen N."/>
            <person name="Kersten P."/>
            <person name="Kohler A."/>
            <person name="Kuees U."/>
            <person name="Kumar T.K.A."/>
            <person name="Kuo A."/>
            <person name="LaButti K."/>
            <person name="Larrondo L.F."/>
            <person name="Lindquist E."/>
            <person name="Ling A."/>
            <person name="Lombard V."/>
            <person name="Lucas S."/>
            <person name="Lundell T."/>
            <person name="Martin R."/>
            <person name="McLaughlin D.J."/>
            <person name="Morgenstern I."/>
            <person name="Morin E."/>
            <person name="Murat C."/>
            <person name="Nagy L.G."/>
            <person name="Nolan M."/>
            <person name="Ohm R.A."/>
            <person name="Patyshakuliyeva A."/>
            <person name="Rokas A."/>
            <person name="Ruiz-Duenas F.J."/>
            <person name="Sabat G."/>
            <person name="Salamov A."/>
            <person name="Samejima M."/>
            <person name="Schmutz J."/>
            <person name="Slot J.C."/>
            <person name="St John F."/>
            <person name="Stenlid J."/>
            <person name="Sun H."/>
            <person name="Sun S."/>
            <person name="Syed K."/>
            <person name="Tsang A."/>
            <person name="Wiebenga A."/>
            <person name="Young D."/>
            <person name="Pisabarro A."/>
            <person name="Eastwood D.C."/>
            <person name="Martin F."/>
            <person name="Cullen D."/>
            <person name="Grigoriev I.V."/>
            <person name="Hibbett D.S."/>
        </authorList>
    </citation>
    <scope>NUCLEOTIDE SEQUENCE [LARGE SCALE GENOMIC DNA]</scope>
    <source>
        <strain evidence="2 3">MD-104</strain>
    </source>
</reference>
<dbReference type="AlphaFoldDB" id="A0A2H3JQ25"/>
<feature type="compositionally biased region" description="Basic and acidic residues" evidence="1">
    <location>
        <begin position="27"/>
        <end position="39"/>
    </location>
</feature>
<proteinExistence type="predicted"/>
<dbReference type="EMBL" id="KB468157">
    <property type="protein sequence ID" value="PCH44001.1"/>
    <property type="molecule type" value="Genomic_DNA"/>
</dbReference>
<dbReference type="Proteomes" id="UP000218811">
    <property type="component" value="Unassembled WGS sequence"/>
</dbReference>
<accession>A0A2H3JQ25</accession>